<keyword evidence="10" id="KW-0443">Lipid metabolism</keyword>
<dbReference type="AlphaFoldDB" id="A0A4R5LRI1"/>
<evidence type="ECO:0000256" key="14">
    <source>
        <dbReference type="ARBA" id="ARBA00048586"/>
    </source>
</evidence>
<evidence type="ECO:0000256" key="16">
    <source>
        <dbReference type="SAM" id="Phobius"/>
    </source>
</evidence>
<keyword evidence="13" id="KW-1208">Phospholipid metabolism</keyword>
<comment type="catalytic activity">
    <reaction evidence="14">
        <text>a CDP-1,2-diacyl-sn-glycerol + sn-glycerol 3-phosphate = a 1,2-diacyl-sn-glycero-3-phospho-(1'-sn-glycero-3'-phosphate) + CMP + H(+)</text>
        <dbReference type="Rhea" id="RHEA:12593"/>
        <dbReference type="ChEBI" id="CHEBI:15378"/>
        <dbReference type="ChEBI" id="CHEBI:57597"/>
        <dbReference type="ChEBI" id="CHEBI:58332"/>
        <dbReference type="ChEBI" id="CHEBI:60110"/>
        <dbReference type="ChEBI" id="CHEBI:60377"/>
        <dbReference type="EC" id="2.7.8.5"/>
    </reaction>
</comment>
<feature type="transmembrane region" description="Helical" evidence="16">
    <location>
        <begin position="71"/>
        <end position="93"/>
    </location>
</feature>
<evidence type="ECO:0000256" key="4">
    <source>
        <dbReference type="ARBA" id="ARBA00013170"/>
    </source>
</evidence>
<comment type="pathway">
    <text evidence="2">Phospholipid metabolism; phosphatidylglycerol biosynthesis; phosphatidylglycerol from CDP-diacylglycerol: step 1/2.</text>
</comment>
<proteinExistence type="inferred from homology"/>
<gene>
    <name evidence="17" type="ORF">E2F43_08055</name>
</gene>
<feature type="transmembrane region" description="Helical" evidence="16">
    <location>
        <begin position="5"/>
        <end position="26"/>
    </location>
</feature>
<evidence type="ECO:0000256" key="13">
    <source>
        <dbReference type="ARBA" id="ARBA00023264"/>
    </source>
</evidence>
<dbReference type="Gene3D" id="1.20.120.1760">
    <property type="match status" value="1"/>
</dbReference>
<keyword evidence="9 16" id="KW-1133">Transmembrane helix</keyword>
<dbReference type="InterPro" id="IPR004570">
    <property type="entry name" value="Phosphatidylglycerol_P_synth"/>
</dbReference>
<evidence type="ECO:0000256" key="15">
    <source>
        <dbReference type="RuleBase" id="RU003750"/>
    </source>
</evidence>
<keyword evidence="8 16" id="KW-0812">Transmembrane</keyword>
<dbReference type="InterPro" id="IPR043130">
    <property type="entry name" value="CDP-OH_PTrfase_TM_dom"/>
</dbReference>
<evidence type="ECO:0000256" key="6">
    <source>
        <dbReference type="ARBA" id="ARBA00022516"/>
    </source>
</evidence>
<dbReference type="InterPro" id="IPR000462">
    <property type="entry name" value="CDP-OH_P_trans"/>
</dbReference>
<feature type="transmembrane region" description="Helical" evidence="16">
    <location>
        <begin position="99"/>
        <end position="118"/>
    </location>
</feature>
<name>A0A4R5LRI1_9GAMM</name>
<evidence type="ECO:0000256" key="3">
    <source>
        <dbReference type="ARBA" id="ARBA00010441"/>
    </source>
</evidence>
<dbReference type="OrthoDB" id="9796672at2"/>
<reference evidence="17 18" key="1">
    <citation type="submission" date="2019-03" db="EMBL/GenBank/DDBJ databases">
        <title>Seongchinamella monodicae gen. nov., sp. nov., a novel member of the Gammaproteobacteria isolated from a tidal mudflat of beach.</title>
        <authorList>
            <person name="Yang H.G."/>
            <person name="Kang J.W."/>
            <person name="Lee S.D."/>
        </authorList>
    </citation>
    <scope>NUCLEOTIDE SEQUENCE [LARGE SCALE GENOMIC DNA]</scope>
    <source>
        <strain evidence="17 18">GH4-78</strain>
    </source>
</reference>
<protein>
    <recommendedName>
        <fullName evidence="5">CDP-diacylglycerol--glycerol-3-phosphate 3-phosphatidyltransferase</fullName>
        <ecNumber evidence="4">2.7.8.5</ecNumber>
    </recommendedName>
</protein>
<keyword evidence="12" id="KW-0594">Phospholipid biosynthesis</keyword>
<dbReference type="GO" id="GO:0046474">
    <property type="term" value="P:glycerophospholipid biosynthetic process"/>
    <property type="evidence" value="ECO:0007669"/>
    <property type="project" value="TreeGrafter"/>
</dbReference>
<dbReference type="PANTHER" id="PTHR14269:SF62">
    <property type="entry name" value="CDP-DIACYLGLYCEROL--GLYCEROL-3-PHOSPHATE 3-PHOSPHATIDYLTRANSFERASE 1, CHLOROPLASTIC"/>
    <property type="match status" value="1"/>
</dbReference>
<evidence type="ECO:0000256" key="2">
    <source>
        <dbReference type="ARBA" id="ARBA00005042"/>
    </source>
</evidence>
<dbReference type="RefSeq" id="WP_133211501.1">
    <property type="nucleotide sequence ID" value="NZ_SMSE01000002.1"/>
</dbReference>
<evidence type="ECO:0000256" key="12">
    <source>
        <dbReference type="ARBA" id="ARBA00023209"/>
    </source>
</evidence>
<dbReference type="Proteomes" id="UP000295554">
    <property type="component" value="Unassembled WGS sequence"/>
</dbReference>
<dbReference type="Pfam" id="PF01066">
    <property type="entry name" value="CDP-OH_P_transf"/>
    <property type="match status" value="1"/>
</dbReference>
<dbReference type="PROSITE" id="PS00379">
    <property type="entry name" value="CDP_ALCOHOL_P_TRANSF"/>
    <property type="match status" value="1"/>
</dbReference>
<evidence type="ECO:0000256" key="10">
    <source>
        <dbReference type="ARBA" id="ARBA00023098"/>
    </source>
</evidence>
<keyword evidence="6" id="KW-0444">Lipid biosynthesis</keyword>
<dbReference type="PANTHER" id="PTHR14269">
    <property type="entry name" value="CDP-DIACYLGLYCEROL--GLYCEROL-3-PHOSPHATE 3-PHOSPHATIDYLTRANSFERASE-RELATED"/>
    <property type="match status" value="1"/>
</dbReference>
<evidence type="ECO:0000256" key="9">
    <source>
        <dbReference type="ARBA" id="ARBA00022989"/>
    </source>
</evidence>
<comment type="similarity">
    <text evidence="3 15">Belongs to the CDP-alcohol phosphatidyltransferase class-I family.</text>
</comment>
<keyword evidence="18" id="KW-1185">Reference proteome</keyword>
<evidence type="ECO:0000256" key="11">
    <source>
        <dbReference type="ARBA" id="ARBA00023136"/>
    </source>
</evidence>
<evidence type="ECO:0000256" key="5">
    <source>
        <dbReference type="ARBA" id="ARBA00014944"/>
    </source>
</evidence>
<feature type="transmembrane region" description="Helical" evidence="16">
    <location>
        <begin position="150"/>
        <end position="170"/>
    </location>
</feature>
<evidence type="ECO:0000313" key="18">
    <source>
        <dbReference type="Proteomes" id="UP000295554"/>
    </source>
</evidence>
<dbReference type="GO" id="GO:0016020">
    <property type="term" value="C:membrane"/>
    <property type="evidence" value="ECO:0007669"/>
    <property type="project" value="UniProtKB-SubCell"/>
</dbReference>
<comment type="caution">
    <text evidence="17">The sequence shown here is derived from an EMBL/GenBank/DDBJ whole genome shotgun (WGS) entry which is preliminary data.</text>
</comment>
<dbReference type="InterPro" id="IPR050324">
    <property type="entry name" value="CDP-alcohol_PTase-I"/>
</dbReference>
<evidence type="ECO:0000256" key="7">
    <source>
        <dbReference type="ARBA" id="ARBA00022679"/>
    </source>
</evidence>
<evidence type="ECO:0000313" key="17">
    <source>
        <dbReference type="EMBL" id="TDG13483.1"/>
    </source>
</evidence>
<dbReference type="GO" id="GO:0008444">
    <property type="term" value="F:CDP-diacylglycerol-glycerol-3-phosphate 3-phosphatidyltransferase activity"/>
    <property type="evidence" value="ECO:0007669"/>
    <property type="project" value="UniProtKB-EC"/>
</dbReference>
<keyword evidence="11 16" id="KW-0472">Membrane</keyword>
<dbReference type="InterPro" id="IPR048254">
    <property type="entry name" value="CDP_ALCOHOL_P_TRANSF_CS"/>
</dbReference>
<sequence>MILRYLPNALTISRLLLAMPLGLLILRQEYGWALAVGFLAGATDALDGFSARKLGYFSRFGAALDPIADKLLILVTFCCLASAGLIDWWLAAVVVGRDIVIVLGALCYRALIGPFEFGATPLSKLNMAIQIAFCVLLLAAQLVAVPPLLIAGAAAVVVISALASGIDYINTWSRRAWQNRGRQ</sequence>
<feature type="transmembrane region" description="Helical" evidence="16">
    <location>
        <begin position="32"/>
        <end position="50"/>
    </location>
</feature>
<comment type="subcellular location">
    <subcellularLocation>
        <location evidence="1">Membrane</location>
        <topology evidence="1">Multi-pass membrane protein</topology>
    </subcellularLocation>
</comment>
<dbReference type="EC" id="2.7.8.5" evidence="4"/>
<evidence type="ECO:0000256" key="8">
    <source>
        <dbReference type="ARBA" id="ARBA00022692"/>
    </source>
</evidence>
<dbReference type="EMBL" id="SMSE01000002">
    <property type="protein sequence ID" value="TDG13483.1"/>
    <property type="molecule type" value="Genomic_DNA"/>
</dbReference>
<evidence type="ECO:0000256" key="1">
    <source>
        <dbReference type="ARBA" id="ARBA00004141"/>
    </source>
</evidence>
<organism evidence="17 18">
    <name type="scientific">Seongchinamella unica</name>
    <dbReference type="NCBI Taxonomy" id="2547392"/>
    <lineage>
        <taxon>Bacteria</taxon>
        <taxon>Pseudomonadati</taxon>
        <taxon>Pseudomonadota</taxon>
        <taxon>Gammaproteobacteria</taxon>
        <taxon>Cellvibrionales</taxon>
        <taxon>Halieaceae</taxon>
        <taxon>Seongchinamella</taxon>
    </lineage>
</organism>
<dbReference type="PIRSF" id="PIRSF000847">
    <property type="entry name" value="Phos_ph_gly_syn"/>
    <property type="match status" value="1"/>
</dbReference>
<accession>A0A4R5LRI1</accession>
<keyword evidence="7 15" id="KW-0808">Transferase</keyword>